<accession>A0ABZ1QER7</accession>
<gene>
    <name evidence="8" type="primary">lepB</name>
    <name evidence="8" type="ORF">OHA91_23245</name>
</gene>
<keyword evidence="9" id="KW-1185">Reference proteome</keyword>
<dbReference type="PANTHER" id="PTHR43390">
    <property type="entry name" value="SIGNAL PEPTIDASE I"/>
    <property type="match status" value="1"/>
</dbReference>
<dbReference type="Pfam" id="PF10502">
    <property type="entry name" value="Peptidase_S26"/>
    <property type="match status" value="1"/>
</dbReference>
<evidence type="ECO:0000313" key="9">
    <source>
        <dbReference type="Proteomes" id="UP001432312"/>
    </source>
</evidence>
<keyword evidence="6" id="KW-1133">Transmembrane helix</keyword>
<dbReference type="RefSeq" id="WP_266500731.1">
    <property type="nucleotide sequence ID" value="NZ_CP108036.1"/>
</dbReference>
<sequence length="228" mass="23777">MARRPGRRRGIWAIALLVLGVALAAGPYAYMFGRFTPVKQFGEGMLPTVPVGEVLAMERNPGEVRHGDVITYDPADWGLDGPFIGRVVALGGDHISYAMGDRTLTLNGKPLDEPYVRDGDPGAGGVSFAVSVPQGRMFVLGDNRGNSADSRFHPETRAGTLPVSAVTGIDAGLDEAAPLVIALSLISLAGAGLLLTGLGLGIASLVARRRRPAEAQGPVWGTTQVDAP</sequence>
<evidence type="ECO:0000256" key="3">
    <source>
        <dbReference type="ARBA" id="ARBA00009370"/>
    </source>
</evidence>
<evidence type="ECO:0000313" key="8">
    <source>
        <dbReference type="EMBL" id="WUN81179.1"/>
    </source>
</evidence>
<dbReference type="EMBL" id="CP108036">
    <property type="protein sequence ID" value="WUN81179.1"/>
    <property type="molecule type" value="Genomic_DNA"/>
</dbReference>
<evidence type="ECO:0000256" key="6">
    <source>
        <dbReference type="RuleBase" id="RU362042"/>
    </source>
</evidence>
<dbReference type="InterPro" id="IPR019758">
    <property type="entry name" value="Pept_S26A_signal_pept_1_CS"/>
</dbReference>
<dbReference type="SUPFAM" id="SSF51306">
    <property type="entry name" value="LexA/Signal peptidase"/>
    <property type="match status" value="1"/>
</dbReference>
<protein>
    <recommendedName>
        <fullName evidence="4 6">Signal peptidase I</fullName>
        <ecNumber evidence="4 6">3.4.21.89</ecNumber>
    </recommendedName>
</protein>
<comment type="similarity">
    <text evidence="3 6">Belongs to the peptidase S26 family.</text>
</comment>
<proteinExistence type="inferred from homology"/>
<dbReference type="GO" id="GO:0009003">
    <property type="term" value="F:signal peptidase activity"/>
    <property type="evidence" value="ECO:0007669"/>
    <property type="project" value="UniProtKB-EC"/>
</dbReference>
<dbReference type="PANTHER" id="PTHR43390:SF1">
    <property type="entry name" value="CHLOROPLAST PROCESSING PEPTIDASE"/>
    <property type="match status" value="1"/>
</dbReference>
<evidence type="ECO:0000256" key="1">
    <source>
        <dbReference type="ARBA" id="ARBA00000677"/>
    </source>
</evidence>
<dbReference type="Gene3D" id="2.10.109.10">
    <property type="entry name" value="Umud Fragment, subunit A"/>
    <property type="match status" value="1"/>
</dbReference>
<evidence type="ECO:0000259" key="7">
    <source>
        <dbReference type="Pfam" id="PF10502"/>
    </source>
</evidence>
<evidence type="ECO:0000256" key="4">
    <source>
        <dbReference type="ARBA" id="ARBA00013208"/>
    </source>
</evidence>
<comment type="catalytic activity">
    <reaction evidence="1 6">
        <text>Cleavage of hydrophobic, N-terminal signal or leader sequences from secreted and periplasmic proteins.</text>
        <dbReference type="EC" id="3.4.21.89"/>
    </reaction>
</comment>
<dbReference type="InterPro" id="IPR019533">
    <property type="entry name" value="Peptidase_S26"/>
</dbReference>
<dbReference type="PRINTS" id="PR00727">
    <property type="entry name" value="LEADERPTASE"/>
</dbReference>
<dbReference type="EC" id="3.4.21.89" evidence="4 6"/>
<dbReference type="InterPro" id="IPR036286">
    <property type="entry name" value="LexA/Signal_pep-like_sf"/>
</dbReference>
<organism evidence="8 9">
    <name type="scientific">Streptomyces erythrochromogenes</name>
    <dbReference type="NCBI Taxonomy" id="285574"/>
    <lineage>
        <taxon>Bacteria</taxon>
        <taxon>Bacillati</taxon>
        <taxon>Actinomycetota</taxon>
        <taxon>Actinomycetes</taxon>
        <taxon>Kitasatosporales</taxon>
        <taxon>Streptomycetaceae</taxon>
        <taxon>Streptomyces</taxon>
    </lineage>
</organism>
<dbReference type="GeneID" id="95499016"/>
<dbReference type="NCBIfam" id="TIGR02227">
    <property type="entry name" value="sigpep_I_bact"/>
    <property type="match status" value="1"/>
</dbReference>
<keyword evidence="6" id="KW-0812">Transmembrane</keyword>
<reference evidence="8" key="1">
    <citation type="submission" date="2022-10" db="EMBL/GenBank/DDBJ databases">
        <title>The complete genomes of actinobacterial strains from the NBC collection.</title>
        <authorList>
            <person name="Joergensen T.S."/>
            <person name="Alvarez Arevalo M."/>
            <person name="Sterndorff E.B."/>
            <person name="Faurdal D."/>
            <person name="Vuksanovic O."/>
            <person name="Mourched A.-S."/>
            <person name="Charusanti P."/>
            <person name="Shaw S."/>
            <person name="Blin K."/>
            <person name="Weber T."/>
        </authorList>
    </citation>
    <scope>NUCLEOTIDE SEQUENCE</scope>
    <source>
        <strain evidence="8">NBC_00303</strain>
    </source>
</reference>
<dbReference type="CDD" id="cd06530">
    <property type="entry name" value="S26_SPase_I"/>
    <property type="match status" value="1"/>
</dbReference>
<keyword evidence="6" id="KW-0472">Membrane</keyword>
<keyword evidence="5 6" id="KW-0378">Hydrolase</keyword>
<feature type="domain" description="Peptidase S26" evidence="7">
    <location>
        <begin position="20"/>
        <end position="168"/>
    </location>
</feature>
<dbReference type="InterPro" id="IPR000223">
    <property type="entry name" value="Pept_S26A_signal_pept_1"/>
</dbReference>
<comment type="subcellular location">
    <subcellularLocation>
        <location evidence="2">Cell membrane</location>
        <topology evidence="2">Single-pass type II membrane protein</topology>
    </subcellularLocation>
    <subcellularLocation>
        <location evidence="6">Membrane</location>
        <topology evidence="6">Single-pass type II membrane protein</topology>
    </subcellularLocation>
</comment>
<dbReference type="Proteomes" id="UP001432312">
    <property type="component" value="Chromosome"/>
</dbReference>
<keyword evidence="6" id="KW-0645">Protease</keyword>
<dbReference type="PROSITE" id="PS00761">
    <property type="entry name" value="SPASE_I_3"/>
    <property type="match status" value="1"/>
</dbReference>
<feature type="transmembrane region" description="Helical" evidence="6">
    <location>
        <begin position="179"/>
        <end position="206"/>
    </location>
</feature>
<name>A0ABZ1QER7_9ACTN</name>
<evidence type="ECO:0000256" key="2">
    <source>
        <dbReference type="ARBA" id="ARBA00004401"/>
    </source>
</evidence>
<evidence type="ECO:0000256" key="5">
    <source>
        <dbReference type="ARBA" id="ARBA00022801"/>
    </source>
</evidence>